<protein>
    <submittedName>
        <fullName evidence="1">Uncharacterized protein</fullName>
    </submittedName>
</protein>
<dbReference type="Proteomes" id="UP001342418">
    <property type="component" value="Chromosome"/>
</dbReference>
<evidence type="ECO:0000313" key="2">
    <source>
        <dbReference type="Proteomes" id="UP001342418"/>
    </source>
</evidence>
<gene>
    <name evidence="1" type="ORF">NTH_00976</name>
</gene>
<reference evidence="1 2" key="1">
    <citation type="submission" date="2018-07" db="EMBL/GenBank/DDBJ databases">
        <title>Genome sequence of Nitratireductor thuwali#1536.</title>
        <authorList>
            <person name="Michoud G."/>
            <person name="Merlino G."/>
            <person name="Sefrji F.O."/>
            <person name="Daffonchio D."/>
        </authorList>
    </citation>
    <scope>NUCLEOTIDE SEQUENCE [LARGE SCALE GENOMIC DNA]</scope>
    <source>
        <strain evidence="2">Nit1536</strain>
    </source>
</reference>
<dbReference type="EMBL" id="CP030941">
    <property type="protein sequence ID" value="UUP16529.1"/>
    <property type="molecule type" value="Genomic_DNA"/>
</dbReference>
<sequence>MNLPGEPLRYPLYYGSEIMLTPFPKIEDR</sequence>
<name>A0ABY5MI14_9HYPH</name>
<evidence type="ECO:0000313" key="1">
    <source>
        <dbReference type="EMBL" id="UUP16529.1"/>
    </source>
</evidence>
<organism evidence="1 2">
    <name type="scientific">Nitratireductor thuwali</name>
    <dbReference type="NCBI Taxonomy" id="2267699"/>
    <lineage>
        <taxon>Bacteria</taxon>
        <taxon>Pseudomonadati</taxon>
        <taxon>Pseudomonadota</taxon>
        <taxon>Alphaproteobacteria</taxon>
        <taxon>Hyphomicrobiales</taxon>
        <taxon>Phyllobacteriaceae</taxon>
        <taxon>Nitratireductor</taxon>
    </lineage>
</organism>
<accession>A0ABY5MI14</accession>
<proteinExistence type="predicted"/>
<keyword evidence="2" id="KW-1185">Reference proteome</keyword>